<dbReference type="GO" id="GO:0003700">
    <property type="term" value="F:DNA-binding transcription factor activity"/>
    <property type="evidence" value="ECO:0007669"/>
    <property type="project" value="TreeGrafter"/>
</dbReference>
<dbReference type="PROSITE" id="PS51078">
    <property type="entry name" value="ICLR_ED"/>
    <property type="match status" value="1"/>
</dbReference>
<sequence length="196" mass="20974">MIFGRTFYACHMAESSKTVNLALEVLRRVPDAPNPTATGLALDLGTSRQAVLRCLHSLEQFDMVYRDEAGWVLGRGVLELAHRATGALVNALRPTLTNLAATWNETALVALPVGNQAVAADQVMALGRMVRIDYAVGSAYELTVGAHGRAILAFHPDRNALATSASLLAEIRSIRKQGYAVSHDEIERGVTGVAAP</sequence>
<proteinExistence type="predicted"/>
<dbReference type="Gene3D" id="3.30.450.40">
    <property type="match status" value="1"/>
</dbReference>
<dbReference type="Gene3D" id="1.10.10.10">
    <property type="entry name" value="Winged helix-like DNA-binding domain superfamily/Winged helix DNA-binding domain"/>
    <property type="match status" value="1"/>
</dbReference>
<keyword evidence="1" id="KW-0805">Transcription regulation</keyword>
<dbReference type="PANTHER" id="PTHR30136:SF24">
    <property type="entry name" value="HTH-TYPE TRANSCRIPTIONAL REPRESSOR ALLR"/>
    <property type="match status" value="1"/>
</dbReference>
<evidence type="ECO:0000313" key="5">
    <source>
        <dbReference type="EMBL" id="VAW09752.1"/>
    </source>
</evidence>
<organism evidence="5">
    <name type="scientific">hydrothermal vent metagenome</name>
    <dbReference type="NCBI Taxonomy" id="652676"/>
    <lineage>
        <taxon>unclassified sequences</taxon>
        <taxon>metagenomes</taxon>
        <taxon>ecological metagenomes</taxon>
    </lineage>
</organism>
<accession>A0A3B0T5S3</accession>
<dbReference type="SUPFAM" id="SSF55781">
    <property type="entry name" value="GAF domain-like"/>
    <property type="match status" value="1"/>
</dbReference>
<dbReference type="GO" id="GO:0045892">
    <property type="term" value="P:negative regulation of DNA-templated transcription"/>
    <property type="evidence" value="ECO:0007669"/>
    <property type="project" value="TreeGrafter"/>
</dbReference>
<evidence type="ECO:0000256" key="3">
    <source>
        <dbReference type="ARBA" id="ARBA00023163"/>
    </source>
</evidence>
<protein>
    <recommendedName>
        <fullName evidence="4">IclR-ED domain-containing protein</fullName>
    </recommendedName>
</protein>
<dbReference type="InterPro" id="IPR036390">
    <property type="entry name" value="WH_DNA-bd_sf"/>
</dbReference>
<dbReference type="InterPro" id="IPR014757">
    <property type="entry name" value="Tscrpt_reg_IclR_C"/>
</dbReference>
<evidence type="ECO:0000256" key="2">
    <source>
        <dbReference type="ARBA" id="ARBA00023125"/>
    </source>
</evidence>
<dbReference type="EMBL" id="UOEK01000646">
    <property type="protein sequence ID" value="VAW09752.1"/>
    <property type="molecule type" value="Genomic_DNA"/>
</dbReference>
<dbReference type="InterPro" id="IPR050707">
    <property type="entry name" value="HTH_MetabolicPath_Reg"/>
</dbReference>
<reference evidence="5" key="1">
    <citation type="submission" date="2018-06" db="EMBL/GenBank/DDBJ databases">
        <authorList>
            <person name="Zhirakovskaya E."/>
        </authorList>
    </citation>
    <scope>NUCLEOTIDE SEQUENCE</scope>
</reference>
<dbReference type="PANTHER" id="PTHR30136">
    <property type="entry name" value="HELIX-TURN-HELIX TRANSCRIPTIONAL REGULATOR, ICLR FAMILY"/>
    <property type="match status" value="1"/>
</dbReference>
<feature type="non-terminal residue" evidence="5">
    <location>
        <position position="196"/>
    </location>
</feature>
<keyword evidence="2" id="KW-0238">DNA-binding</keyword>
<dbReference type="InterPro" id="IPR036388">
    <property type="entry name" value="WH-like_DNA-bd_sf"/>
</dbReference>
<dbReference type="GO" id="GO:0003677">
    <property type="term" value="F:DNA binding"/>
    <property type="evidence" value="ECO:0007669"/>
    <property type="project" value="UniProtKB-KW"/>
</dbReference>
<name>A0A3B0T5S3_9ZZZZ</name>
<dbReference type="InterPro" id="IPR005471">
    <property type="entry name" value="Tscrpt_reg_IclR_N"/>
</dbReference>
<keyword evidence="3" id="KW-0804">Transcription</keyword>
<feature type="domain" description="IclR-ED" evidence="4">
    <location>
        <begin position="76"/>
        <end position="196"/>
    </location>
</feature>
<evidence type="ECO:0000256" key="1">
    <source>
        <dbReference type="ARBA" id="ARBA00023015"/>
    </source>
</evidence>
<dbReference type="SMART" id="SM00346">
    <property type="entry name" value="HTH_ICLR"/>
    <property type="match status" value="1"/>
</dbReference>
<gene>
    <name evidence="5" type="ORF">MNBD_ACTINO02-3167</name>
</gene>
<dbReference type="SUPFAM" id="SSF46785">
    <property type="entry name" value="Winged helix' DNA-binding domain"/>
    <property type="match status" value="1"/>
</dbReference>
<evidence type="ECO:0000259" key="4">
    <source>
        <dbReference type="PROSITE" id="PS51078"/>
    </source>
</evidence>
<dbReference type="Pfam" id="PF01614">
    <property type="entry name" value="IclR_C"/>
    <property type="match status" value="1"/>
</dbReference>
<dbReference type="AlphaFoldDB" id="A0A3B0T5S3"/>
<dbReference type="InterPro" id="IPR029016">
    <property type="entry name" value="GAF-like_dom_sf"/>
</dbReference>